<dbReference type="GO" id="GO:0005886">
    <property type="term" value="C:plasma membrane"/>
    <property type="evidence" value="ECO:0007669"/>
    <property type="project" value="UniProtKB-SubCell"/>
</dbReference>
<keyword evidence="6 8" id="KW-1133">Transmembrane helix</keyword>
<evidence type="ECO:0000313" key="9">
    <source>
        <dbReference type="EMBL" id="AKN21451.1"/>
    </source>
</evidence>
<feature type="transmembrane region" description="Helical" evidence="8">
    <location>
        <begin position="221"/>
        <end position="237"/>
    </location>
</feature>
<dbReference type="PANTHER" id="PTHR11785">
    <property type="entry name" value="AMINO ACID TRANSPORTER"/>
    <property type="match status" value="1"/>
</dbReference>
<feature type="transmembrane region" description="Helical" evidence="8">
    <location>
        <begin position="338"/>
        <end position="365"/>
    </location>
</feature>
<feature type="transmembrane region" description="Helical" evidence="8">
    <location>
        <begin position="371"/>
        <end position="393"/>
    </location>
</feature>
<feature type="transmembrane region" description="Helical" evidence="8">
    <location>
        <begin position="146"/>
        <end position="167"/>
    </location>
</feature>
<name>A0A0H3YIW3_SCHMD</name>
<accession>A0A0H3YIW3</accession>
<evidence type="ECO:0000256" key="3">
    <source>
        <dbReference type="ARBA" id="ARBA00022448"/>
    </source>
</evidence>
<keyword evidence="4" id="KW-1003">Cell membrane</keyword>
<keyword evidence="5 8" id="KW-0812">Transmembrane</keyword>
<dbReference type="InterPro" id="IPR002293">
    <property type="entry name" value="AA/rel_permease1"/>
</dbReference>
<evidence type="ECO:0000256" key="7">
    <source>
        <dbReference type="ARBA" id="ARBA00023136"/>
    </source>
</evidence>
<feature type="transmembrane region" description="Helical" evidence="8">
    <location>
        <begin position="297"/>
        <end position="318"/>
    </location>
</feature>
<dbReference type="InterPro" id="IPR050598">
    <property type="entry name" value="AminoAcid_Transporter"/>
</dbReference>
<evidence type="ECO:0000256" key="1">
    <source>
        <dbReference type="ARBA" id="ARBA00004651"/>
    </source>
</evidence>
<evidence type="ECO:0000256" key="5">
    <source>
        <dbReference type="ARBA" id="ARBA00022692"/>
    </source>
</evidence>
<dbReference type="EMBL" id="KT163501">
    <property type="protein sequence ID" value="AKN21451.1"/>
    <property type="molecule type" value="mRNA"/>
</dbReference>
<feature type="transmembrane region" description="Helical" evidence="8">
    <location>
        <begin position="249"/>
        <end position="267"/>
    </location>
</feature>
<comment type="subcellular location">
    <subcellularLocation>
        <location evidence="1">Cell membrane</location>
        <topology evidence="1">Multi-pass membrane protein</topology>
    </subcellularLocation>
</comment>
<dbReference type="AlphaFoldDB" id="A0A0H3YIW3"/>
<dbReference type="PANTHER" id="PTHR11785:SF531">
    <property type="entry name" value="LARGE NEUTRAL AMINO ACIDS TRANSPORTER SMALL SUBUNIT 1"/>
    <property type="match status" value="1"/>
</dbReference>
<feature type="transmembrane region" description="Helical" evidence="8">
    <location>
        <begin position="179"/>
        <end position="201"/>
    </location>
</feature>
<dbReference type="GO" id="GO:0015179">
    <property type="term" value="F:L-amino acid transmembrane transporter activity"/>
    <property type="evidence" value="ECO:0007669"/>
    <property type="project" value="TreeGrafter"/>
</dbReference>
<evidence type="ECO:0000256" key="4">
    <source>
        <dbReference type="ARBA" id="ARBA00022475"/>
    </source>
</evidence>
<keyword evidence="3" id="KW-0813">Transport</keyword>
<proteinExistence type="evidence at transcript level"/>
<evidence type="ECO:0000256" key="2">
    <source>
        <dbReference type="ARBA" id="ARBA00007040"/>
    </source>
</evidence>
<feature type="transmembrane region" description="Helical" evidence="8">
    <location>
        <begin position="29"/>
        <end position="48"/>
    </location>
</feature>
<evidence type="ECO:0000256" key="6">
    <source>
        <dbReference type="ARBA" id="ARBA00022989"/>
    </source>
</evidence>
<gene>
    <name evidence="9" type="primary">slc7a-7</name>
</gene>
<dbReference type="Gene3D" id="1.20.1740.10">
    <property type="entry name" value="Amino acid/polyamine transporter I"/>
    <property type="match status" value="1"/>
</dbReference>
<keyword evidence="7 8" id="KW-0472">Membrane</keyword>
<dbReference type="OrthoDB" id="10062876at2759"/>
<dbReference type="FunFam" id="1.20.1740.10:FF:000003">
    <property type="entry name" value="Y+L amino acid transporter 1 isoform X1"/>
    <property type="match status" value="1"/>
</dbReference>
<reference evidence="9" key="1">
    <citation type="journal article" date="2015" name="Elife">
        <title>Stem cells and fluid flow drive cyst formation in an invertebrate excretory organ.</title>
        <authorList>
            <person name="Thi-Kim Vu H."/>
            <person name="Rink J.C."/>
            <person name="McKinney S.A."/>
            <person name="McClain M."/>
            <person name="Lakshmanaperumal N."/>
            <person name="Alexander R."/>
            <person name="Sanchez Alvarado A."/>
        </authorList>
    </citation>
    <scope>NUCLEOTIDE SEQUENCE</scope>
</reference>
<organism evidence="9">
    <name type="scientific">Schmidtea mediterranea</name>
    <name type="common">Freshwater planarian flatworm</name>
    <dbReference type="NCBI Taxonomy" id="79327"/>
    <lineage>
        <taxon>Eukaryota</taxon>
        <taxon>Metazoa</taxon>
        <taxon>Spiralia</taxon>
        <taxon>Lophotrochozoa</taxon>
        <taxon>Platyhelminthes</taxon>
        <taxon>Rhabditophora</taxon>
        <taxon>Seriata</taxon>
        <taxon>Tricladida</taxon>
        <taxon>Continenticola</taxon>
        <taxon>Geoplanoidea</taxon>
        <taxon>Dugesiidae</taxon>
        <taxon>Schmidtea</taxon>
    </lineage>
</organism>
<feature type="transmembrane region" description="Helical" evidence="8">
    <location>
        <begin position="60"/>
        <end position="81"/>
    </location>
</feature>
<comment type="similarity">
    <text evidence="2">Belongs to the amino acid-polyamine-organocation (APC) superfamily. L-type amino acid transporter (LAT) (TC 2.A.3.8) family.</text>
</comment>
<dbReference type="Pfam" id="PF13520">
    <property type="entry name" value="AA_permease_2"/>
    <property type="match status" value="1"/>
</dbReference>
<dbReference type="PIRSF" id="PIRSF006060">
    <property type="entry name" value="AA_transporter"/>
    <property type="match status" value="1"/>
</dbReference>
<feature type="transmembrane region" description="Helical" evidence="8">
    <location>
        <begin position="435"/>
        <end position="455"/>
    </location>
</feature>
<feature type="transmembrane region" description="Helical" evidence="8">
    <location>
        <begin position="405"/>
        <end position="429"/>
    </location>
</feature>
<sequence length="490" mass="54717">MKKNSLNENDKKSNDSNEDKCQLKKEITLINGIGIVIGSMIGSGIFISPTGVYLKAGSSGAALVIWMLCGVFSMIGAYCYIELGCIIKRSSGDYAYIYQAFGPFLAFVRLWIDVIVTRPCCIAIVSLTFAEYILEPMFLNCVQPIMARRCLAASCILLLTFINCWSVKASTRVQDIFTFAKLLALVIVILTGVVKLCMGFTSNWESPFSDTNTDIGQLTMGFYNGLFAYCGWNYLNCMMEEMKNPVKDLPKAVLISCSIVTVVYMLANVSYFTILSPIEIKLTNAVAVRIGLDNFSVMWWVIPMFVSMSTFGGVNGIIMTTSRMFLVAAQSDQMPASLAMISTSLSTPIPSVIFVSLVSMVYLVYPDMYVLMNYVGFVTWLTFAFAILALLYFRFSKKYQKLERPFTVHLIFPIVYLLVSAFIIVFAFVGGFYESMMGTIIMLTAVPVYLIGVKWKKPKSFNRKLGDFTKFVQKLFIVVATEPDESLKLS</sequence>
<feature type="transmembrane region" description="Helical" evidence="8">
    <location>
        <begin position="110"/>
        <end position="134"/>
    </location>
</feature>
<protein>
    <submittedName>
        <fullName evidence="9">Slc7a-7</fullName>
    </submittedName>
</protein>
<evidence type="ECO:0000256" key="8">
    <source>
        <dbReference type="SAM" id="Phobius"/>
    </source>
</evidence>